<sequence length="485" mass="51620">MGLPLDVGCDRYEVKPKRATIAGHADGPVHIMQTGGQLEIDAFVRSIIQRNGMQDSFYVLDLGLLVQLFQGWVKALPRVKPFYAVKCNPDSAMIMTLASLGAGFDCASKVEISQVLALGVPADQIVFANPCKMLSHVAYAASVGVNLMTFDSESEIHKVKAHHPGAVLLLRLRTDDRAARCPLGVKYGALMCEVENLLCVAAQLHVPVAGVSFHIGSGATDALSFADAIAAAREVFDVALRLKLPAMKILDIGGGFTSGSTGLKFSDASTAVNTALDAYFPSNMGVTIIAEPGRYFAETPATLATTVIGKRVRANIREYWINDGIYGSMNCLLYDHAKLKYRPLLVSMEEESGDLHTGWTAPIFHSSTVFGPTCDGLDTVLQGALLPELSIGDWILFPNMGAYTAAAGSSFNGFATSDIPSFYAFSVNLHGCPAAALSIKGLLPDVMKMLLSEVNFDTFGVEENSEVSGSSNGSQLISVSNGGYS</sequence>
<keyword evidence="3" id="KW-0663">Pyridoxal phosphate</keyword>
<reference evidence="11" key="1">
    <citation type="submission" date="2024-02" db="EMBL/GenBank/DDBJ databases">
        <authorList>
            <consortium name="ELIXIR-Norway"/>
            <consortium name="Elixir Norway"/>
        </authorList>
    </citation>
    <scope>NUCLEOTIDE SEQUENCE</scope>
</reference>
<dbReference type="InterPro" id="IPR022653">
    <property type="entry name" value="De-COase2_pyr-phos_BS"/>
</dbReference>
<evidence type="ECO:0000259" key="10">
    <source>
        <dbReference type="Pfam" id="PF02784"/>
    </source>
</evidence>
<keyword evidence="4" id="KW-0456">Lyase</keyword>
<dbReference type="InterPro" id="IPR000183">
    <property type="entry name" value="Orn/DAP/Arg_de-COase"/>
</dbReference>
<dbReference type="PRINTS" id="PR01179">
    <property type="entry name" value="ODADCRBXLASE"/>
</dbReference>
<evidence type="ECO:0000256" key="8">
    <source>
        <dbReference type="ARBA" id="ARBA00049127"/>
    </source>
</evidence>
<dbReference type="InterPro" id="IPR009006">
    <property type="entry name" value="Ala_racemase/Decarboxylase_C"/>
</dbReference>
<comment type="catalytic activity">
    <reaction evidence="8">
        <text>L-ornithine + H(+) = putrescine + CO2</text>
        <dbReference type="Rhea" id="RHEA:22964"/>
        <dbReference type="ChEBI" id="CHEBI:15378"/>
        <dbReference type="ChEBI" id="CHEBI:16526"/>
        <dbReference type="ChEBI" id="CHEBI:46911"/>
        <dbReference type="ChEBI" id="CHEBI:326268"/>
        <dbReference type="EC" id="4.1.1.17"/>
    </reaction>
</comment>
<dbReference type="Gene3D" id="2.40.37.10">
    <property type="entry name" value="Lyase, Ornithine Decarboxylase, Chain A, domain 1"/>
    <property type="match status" value="1"/>
</dbReference>
<evidence type="ECO:0000256" key="6">
    <source>
        <dbReference type="ARBA" id="ARBA00034138"/>
    </source>
</evidence>
<protein>
    <recommendedName>
        <fullName evidence="6">ornithine decarboxylase</fullName>
        <ecNumber evidence="6">4.1.1.17</ecNumber>
    </recommendedName>
</protein>
<dbReference type="Gene3D" id="3.20.20.10">
    <property type="entry name" value="Alanine racemase"/>
    <property type="match status" value="1"/>
</dbReference>
<dbReference type="EMBL" id="OZ020100">
    <property type="protein sequence ID" value="CAK9274019.1"/>
    <property type="molecule type" value="Genomic_DNA"/>
</dbReference>
<comment type="pathway">
    <text evidence="5">Amine and polyamine biosynthesis; putrescine biosynthesis via L-ornithine pathway; putrescine from L-ornithine: step 1/1.</text>
</comment>
<keyword evidence="12" id="KW-1185">Reference proteome</keyword>
<dbReference type="EC" id="4.1.1.17" evidence="6"/>
<evidence type="ECO:0000256" key="5">
    <source>
        <dbReference type="ARBA" id="ARBA00034115"/>
    </source>
</evidence>
<dbReference type="CDD" id="cd00622">
    <property type="entry name" value="PLPDE_III_ODC"/>
    <property type="match status" value="1"/>
</dbReference>
<dbReference type="PRINTS" id="PR01182">
    <property type="entry name" value="ORNDCRBXLASE"/>
</dbReference>
<evidence type="ECO:0000256" key="7">
    <source>
        <dbReference type="ARBA" id="ARBA00046672"/>
    </source>
</evidence>
<feature type="region of interest" description="Disordered" evidence="9">
    <location>
        <begin position="464"/>
        <end position="485"/>
    </location>
</feature>
<comment type="similarity">
    <text evidence="2">Belongs to the Orn/Lys/Arg decarboxylase class-II family.</text>
</comment>
<accession>A0ABP0X611</accession>
<evidence type="ECO:0000256" key="1">
    <source>
        <dbReference type="ARBA" id="ARBA00001933"/>
    </source>
</evidence>
<dbReference type="Pfam" id="PF02784">
    <property type="entry name" value="Orn_Arg_deC_N"/>
    <property type="match status" value="1"/>
</dbReference>
<gene>
    <name evidence="11" type="ORF">CSSPJE1EN1_LOCUS19497</name>
</gene>
<dbReference type="InterPro" id="IPR022644">
    <property type="entry name" value="De-COase2_N"/>
</dbReference>
<evidence type="ECO:0000256" key="9">
    <source>
        <dbReference type="SAM" id="MobiDB-lite"/>
    </source>
</evidence>
<dbReference type="Proteomes" id="UP001497444">
    <property type="component" value="Chromosome 5"/>
</dbReference>
<dbReference type="InterPro" id="IPR029066">
    <property type="entry name" value="PLP-binding_barrel"/>
</dbReference>
<organism evidence="11 12">
    <name type="scientific">Sphagnum jensenii</name>
    <dbReference type="NCBI Taxonomy" id="128206"/>
    <lineage>
        <taxon>Eukaryota</taxon>
        <taxon>Viridiplantae</taxon>
        <taxon>Streptophyta</taxon>
        <taxon>Embryophyta</taxon>
        <taxon>Bryophyta</taxon>
        <taxon>Sphagnophytina</taxon>
        <taxon>Sphagnopsida</taxon>
        <taxon>Sphagnales</taxon>
        <taxon>Sphagnaceae</taxon>
        <taxon>Sphagnum</taxon>
    </lineage>
</organism>
<comment type="cofactor">
    <cofactor evidence="1">
        <name>pyridoxal 5'-phosphate</name>
        <dbReference type="ChEBI" id="CHEBI:597326"/>
    </cofactor>
</comment>
<evidence type="ECO:0000313" key="12">
    <source>
        <dbReference type="Proteomes" id="UP001497444"/>
    </source>
</evidence>
<dbReference type="SUPFAM" id="SSF51419">
    <property type="entry name" value="PLP-binding barrel"/>
    <property type="match status" value="1"/>
</dbReference>
<evidence type="ECO:0000256" key="4">
    <source>
        <dbReference type="ARBA" id="ARBA00023239"/>
    </source>
</evidence>
<name>A0ABP0X611_9BRYO</name>
<dbReference type="PANTHER" id="PTHR11482">
    <property type="entry name" value="ARGININE/DIAMINOPIMELATE/ORNITHINE DECARBOXYLASE"/>
    <property type="match status" value="1"/>
</dbReference>
<dbReference type="InterPro" id="IPR002433">
    <property type="entry name" value="Orn_de-COase"/>
</dbReference>
<feature type="domain" description="Orn/DAP/Arg decarboxylase 2 N-terminal" evidence="10">
    <location>
        <begin position="65"/>
        <end position="297"/>
    </location>
</feature>
<evidence type="ECO:0000256" key="2">
    <source>
        <dbReference type="ARBA" id="ARBA00008872"/>
    </source>
</evidence>
<dbReference type="PROSITE" id="PS00878">
    <property type="entry name" value="ODR_DC_2_1"/>
    <property type="match status" value="1"/>
</dbReference>
<evidence type="ECO:0000313" key="11">
    <source>
        <dbReference type="EMBL" id="CAK9274019.1"/>
    </source>
</evidence>
<dbReference type="SUPFAM" id="SSF50621">
    <property type="entry name" value="Alanine racemase C-terminal domain-like"/>
    <property type="match status" value="1"/>
</dbReference>
<comment type="subunit">
    <text evidence="7">Homodimer. Only the dimer is catalytically active, as the active sites are constructed of residues from both monomers.</text>
</comment>
<dbReference type="PANTHER" id="PTHR11482:SF6">
    <property type="entry name" value="ORNITHINE DECARBOXYLASE 1-RELATED"/>
    <property type="match status" value="1"/>
</dbReference>
<feature type="compositionally biased region" description="Polar residues" evidence="9">
    <location>
        <begin position="475"/>
        <end position="485"/>
    </location>
</feature>
<evidence type="ECO:0000256" key="3">
    <source>
        <dbReference type="ARBA" id="ARBA00022898"/>
    </source>
</evidence>
<proteinExistence type="inferred from homology"/>